<protein>
    <recommendedName>
        <fullName evidence="4">Transmembrane protein</fullName>
    </recommendedName>
</protein>
<proteinExistence type="predicted"/>
<accession>A0AAE1JSE6</accession>
<feature type="transmembrane region" description="Helical" evidence="1">
    <location>
        <begin position="118"/>
        <end position="144"/>
    </location>
</feature>
<organism evidence="2 3">
    <name type="scientific">Acacia crassicarpa</name>
    <name type="common">northern wattle</name>
    <dbReference type="NCBI Taxonomy" id="499986"/>
    <lineage>
        <taxon>Eukaryota</taxon>
        <taxon>Viridiplantae</taxon>
        <taxon>Streptophyta</taxon>
        <taxon>Embryophyta</taxon>
        <taxon>Tracheophyta</taxon>
        <taxon>Spermatophyta</taxon>
        <taxon>Magnoliopsida</taxon>
        <taxon>eudicotyledons</taxon>
        <taxon>Gunneridae</taxon>
        <taxon>Pentapetalae</taxon>
        <taxon>rosids</taxon>
        <taxon>fabids</taxon>
        <taxon>Fabales</taxon>
        <taxon>Fabaceae</taxon>
        <taxon>Caesalpinioideae</taxon>
        <taxon>mimosoid clade</taxon>
        <taxon>Acacieae</taxon>
        <taxon>Acacia</taxon>
    </lineage>
</organism>
<dbReference type="PANTHER" id="PTHR37172:SF3">
    <property type="entry name" value="TRANSMEMBRANE PROTEIN"/>
    <property type="match status" value="1"/>
</dbReference>
<keyword evidence="3" id="KW-1185">Reference proteome</keyword>
<feature type="transmembrane region" description="Helical" evidence="1">
    <location>
        <begin position="243"/>
        <end position="265"/>
    </location>
</feature>
<dbReference type="PANTHER" id="PTHR37172">
    <property type="entry name" value="TRANSMEMBRANE PROTEIN"/>
    <property type="match status" value="1"/>
</dbReference>
<sequence>MATQRWHHKAKELLKIFASSPTEILYLITVTILSLLLPLSFLLLATLSAAQYHLQSLLTWNHSTKTFPRLLYLALHLNPAILYVLVSFVSIATLIHSLTGKITLFSNSPTSVHRPRLFTAWVLLCAFQVCVGLGIEGGIAAGLYDSDSSFGVDRSLLSRVIFLMGLHETMQLWNRAVVKPVVDDTVFGGVARKERWIERVLMAASLGGLWWWKLKEDVESLVVMAEAKKEQLMEVGVADFVGWWLYYLTVTIGMVRVVKAFMWMASVCWRRTSTSEIAPVESRDNDDKV</sequence>
<keyword evidence="1" id="KW-0812">Transmembrane</keyword>
<evidence type="ECO:0000313" key="2">
    <source>
        <dbReference type="EMBL" id="KAK4273284.1"/>
    </source>
</evidence>
<reference evidence="2" key="1">
    <citation type="submission" date="2023-10" db="EMBL/GenBank/DDBJ databases">
        <title>Chromosome-level genome of the transformable northern wattle, Acacia crassicarpa.</title>
        <authorList>
            <person name="Massaro I."/>
            <person name="Sinha N.R."/>
            <person name="Poethig S."/>
            <person name="Leichty A.R."/>
        </authorList>
    </citation>
    <scope>NUCLEOTIDE SEQUENCE</scope>
    <source>
        <strain evidence="2">Acra3RX</strain>
        <tissue evidence="2">Leaf</tissue>
    </source>
</reference>
<keyword evidence="1" id="KW-0472">Membrane</keyword>
<evidence type="ECO:0000313" key="3">
    <source>
        <dbReference type="Proteomes" id="UP001293593"/>
    </source>
</evidence>
<evidence type="ECO:0000256" key="1">
    <source>
        <dbReference type="SAM" id="Phobius"/>
    </source>
</evidence>
<keyword evidence="1" id="KW-1133">Transmembrane helix</keyword>
<feature type="transmembrane region" description="Helical" evidence="1">
    <location>
        <begin position="24"/>
        <end position="49"/>
    </location>
</feature>
<dbReference type="AlphaFoldDB" id="A0AAE1JSE6"/>
<comment type="caution">
    <text evidence="2">The sequence shown here is derived from an EMBL/GenBank/DDBJ whole genome shotgun (WGS) entry which is preliminary data.</text>
</comment>
<name>A0AAE1JSE6_9FABA</name>
<feature type="transmembrane region" description="Helical" evidence="1">
    <location>
        <begin position="70"/>
        <end position="98"/>
    </location>
</feature>
<dbReference type="Proteomes" id="UP001293593">
    <property type="component" value="Unassembled WGS sequence"/>
</dbReference>
<evidence type="ECO:0008006" key="4">
    <source>
        <dbReference type="Google" id="ProtNLM"/>
    </source>
</evidence>
<gene>
    <name evidence="2" type="ORF">QN277_021715</name>
</gene>
<dbReference type="EMBL" id="JAWXYG010000005">
    <property type="protein sequence ID" value="KAK4273284.1"/>
    <property type="molecule type" value="Genomic_DNA"/>
</dbReference>